<name>A0A448Z0V2_9STRA</name>
<dbReference type="OrthoDB" id="187941at2759"/>
<proteinExistence type="predicted"/>
<dbReference type="AlphaFoldDB" id="A0A448Z0V2"/>
<gene>
    <name evidence="2" type="ORF">PSNMU_V1.4_AUG-EV-PASAV3_0024160</name>
</gene>
<dbReference type="Proteomes" id="UP000291116">
    <property type="component" value="Unassembled WGS sequence"/>
</dbReference>
<accession>A0A448Z0V2</accession>
<evidence type="ECO:0000256" key="1">
    <source>
        <dbReference type="SAM" id="SignalP"/>
    </source>
</evidence>
<sequence>MKLSALPLLGLLARSPAATAFLPSRPAPRATATALSESILEAEDRFLAQAMEAPLSPRDLPEVVYTIVYNPGTPEEGVHTMKHPRGSDGELLLCFEGMADCVLFARTIKEDPALDQEPIPTPTSREMIQGAAEGMGMRMEIVPMDIQTQW</sequence>
<dbReference type="Pfam" id="PF11360">
    <property type="entry name" value="DUF3110"/>
    <property type="match status" value="1"/>
</dbReference>
<protein>
    <recommendedName>
        <fullName evidence="4">Amine oxidase</fullName>
    </recommendedName>
</protein>
<evidence type="ECO:0000313" key="3">
    <source>
        <dbReference type="Proteomes" id="UP000291116"/>
    </source>
</evidence>
<evidence type="ECO:0008006" key="4">
    <source>
        <dbReference type="Google" id="ProtNLM"/>
    </source>
</evidence>
<feature type="signal peptide" evidence="1">
    <location>
        <begin position="1"/>
        <end position="20"/>
    </location>
</feature>
<keyword evidence="1" id="KW-0732">Signal</keyword>
<dbReference type="InterPro" id="IPR021503">
    <property type="entry name" value="DUF3110"/>
</dbReference>
<feature type="chain" id="PRO_5018987567" description="Amine oxidase" evidence="1">
    <location>
        <begin position="21"/>
        <end position="150"/>
    </location>
</feature>
<reference evidence="2 3" key="1">
    <citation type="submission" date="2019-01" db="EMBL/GenBank/DDBJ databases">
        <authorList>
            <person name="Ferrante I. M."/>
        </authorList>
    </citation>
    <scope>NUCLEOTIDE SEQUENCE [LARGE SCALE GENOMIC DNA]</scope>
    <source>
        <strain evidence="2 3">B856</strain>
    </source>
</reference>
<keyword evidence="3" id="KW-1185">Reference proteome</keyword>
<evidence type="ECO:0000313" key="2">
    <source>
        <dbReference type="EMBL" id="VEU35671.1"/>
    </source>
</evidence>
<dbReference type="EMBL" id="CAACVS010000065">
    <property type="protein sequence ID" value="VEU35671.1"/>
    <property type="molecule type" value="Genomic_DNA"/>
</dbReference>
<organism evidence="2 3">
    <name type="scientific">Pseudo-nitzschia multistriata</name>
    <dbReference type="NCBI Taxonomy" id="183589"/>
    <lineage>
        <taxon>Eukaryota</taxon>
        <taxon>Sar</taxon>
        <taxon>Stramenopiles</taxon>
        <taxon>Ochrophyta</taxon>
        <taxon>Bacillariophyta</taxon>
        <taxon>Bacillariophyceae</taxon>
        <taxon>Bacillariophycidae</taxon>
        <taxon>Bacillariales</taxon>
        <taxon>Bacillariaceae</taxon>
        <taxon>Pseudo-nitzschia</taxon>
    </lineage>
</organism>